<evidence type="ECO:0000313" key="1">
    <source>
        <dbReference type="EMBL" id="GAM81233.1"/>
    </source>
</evidence>
<dbReference type="AlphaFoldDB" id="A0A0B8R221"/>
<gene>
    <name evidence="1" type="ORF">JCM5805K_2354</name>
</gene>
<accession>A0A0B8R221</accession>
<evidence type="ECO:0000313" key="2">
    <source>
        <dbReference type="Proteomes" id="UP000031847"/>
    </source>
</evidence>
<organism evidence="1 2">
    <name type="scientific">Lactococcus lactis subsp. lactis</name>
    <name type="common">Streptococcus lactis</name>
    <dbReference type="NCBI Taxonomy" id="1360"/>
    <lineage>
        <taxon>Bacteria</taxon>
        <taxon>Bacillati</taxon>
        <taxon>Bacillota</taxon>
        <taxon>Bacilli</taxon>
        <taxon>Lactobacillales</taxon>
        <taxon>Streptococcaceae</taxon>
        <taxon>Lactococcus</taxon>
    </lineage>
</organism>
<dbReference type="RefSeq" id="WP_017864940.1">
    <property type="nucleotide sequence ID" value="NZ_CP087600.1"/>
</dbReference>
<sequence length="53" mass="5920">MEEEDVDDGKEKDEVEDELLLCEASDFLEQAPNESSARASVVVINIFFMILGV</sequence>
<dbReference type="Proteomes" id="UP000031847">
    <property type="component" value="Unassembled WGS sequence"/>
</dbReference>
<reference evidence="1 2" key="1">
    <citation type="submission" date="2015-01" db="EMBL/GenBank/DDBJ databases">
        <title>Lactococcus lactis subsp.lactis JCM 5805 whole genome shotgun sequence.</title>
        <authorList>
            <person name="Fujii T."/>
            <person name="Tomita Y."/>
            <person name="Ikushima S."/>
            <person name="Fujiwara D."/>
        </authorList>
    </citation>
    <scope>NUCLEOTIDE SEQUENCE [LARGE SCALE GENOMIC DNA]</scope>
    <source>
        <strain evidence="1 2">JCM 5805</strain>
    </source>
</reference>
<dbReference type="EMBL" id="BBSI01000036">
    <property type="protein sequence ID" value="GAM81233.1"/>
    <property type="molecule type" value="Genomic_DNA"/>
</dbReference>
<protein>
    <submittedName>
        <fullName evidence="1">Uncharacterized protein</fullName>
    </submittedName>
</protein>
<proteinExistence type="predicted"/>
<name>A0A0B8R221_LACLL</name>
<comment type="caution">
    <text evidence="1">The sequence shown here is derived from an EMBL/GenBank/DDBJ whole genome shotgun (WGS) entry which is preliminary data.</text>
</comment>